<dbReference type="InterPro" id="IPR050266">
    <property type="entry name" value="AB_hydrolase_sf"/>
</dbReference>
<name>A0A2A2WNB2_9ACTN</name>
<feature type="domain" description="AB hydrolase-1" evidence="1">
    <location>
        <begin position="26"/>
        <end position="253"/>
    </location>
</feature>
<dbReference type="RefSeq" id="WP_095718699.1">
    <property type="nucleotide sequence ID" value="NZ_NTGA01000021.1"/>
</dbReference>
<dbReference type="PANTHER" id="PTHR43798:SF29">
    <property type="entry name" value="AB HYDROLASE-1 DOMAIN-CONTAINING PROTEIN"/>
    <property type="match status" value="1"/>
</dbReference>
<evidence type="ECO:0000313" key="3">
    <source>
        <dbReference type="Proteomes" id="UP000218810"/>
    </source>
</evidence>
<keyword evidence="2" id="KW-0378">Hydrolase</keyword>
<dbReference type="Gene3D" id="3.40.50.1820">
    <property type="entry name" value="alpha/beta hydrolase"/>
    <property type="match status" value="1"/>
</dbReference>
<gene>
    <name evidence="2" type="ORF">CEY15_12395</name>
</gene>
<dbReference type="Proteomes" id="UP000218810">
    <property type="component" value="Unassembled WGS sequence"/>
</dbReference>
<dbReference type="PANTHER" id="PTHR43798">
    <property type="entry name" value="MONOACYLGLYCEROL LIPASE"/>
    <property type="match status" value="1"/>
</dbReference>
<dbReference type="Pfam" id="PF00561">
    <property type="entry name" value="Abhydrolase_1"/>
    <property type="match status" value="1"/>
</dbReference>
<dbReference type="PRINTS" id="PR00111">
    <property type="entry name" value="ABHYDROLASE"/>
</dbReference>
<evidence type="ECO:0000259" key="1">
    <source>
        <dbReference type="Pfam" id="PF00561"/>
    </source>
</evidence>
<proteinExistence type="predicted"/>
<evidence type="ECO:0000313" key="2">
    <source>
        <dbReference type="EMBL" id="PAY22680.1"/>
    </source>
</evidence>
<dbReference type="SUPFAM" id="SSF53474">
    <property type="entry name" value="alpha/beta-Hydrolases"/>
    <property type="match status" value="1"/>
</dbReference>
<organism evidence="2 3">
    <name type="scientific">Dietzia natronolimnaea</name>
    <dbReference type="NCBI Taxonomy" id="161920"/>
    <lineage>
        <taxon>Bacteria</taxon>
        <taxon>Bacillati</taxon>
        <taxon>Actinomycetota</taxon>
        <taxon>Actinomycetes</taxon>
        <taxon>Mycobacteriales</taxon>
        <taxon>Dietziaceae</taxon>
        <taxon>Dietzia</taxon>
    </lineage>
</organism>
<comment type="caution">
    <text evidence="2">The sequence shown here is derived from an EMBL/GenBank/DDBJ whole genome shotgun (WGS) entry which is preliminary data.</text>
</comment>
<dbReference type="InterPro" id="IPR000073">
    <property type="entry name" value="AB_hydrolase_1"/>
</dbReference>
<reference evidence="3" key="1">
    <citation type="submission" date="2017-09" db="EMBL/GenBank/DDBJ databases">
        <authorList>
            <person name="Zhang Y."/>
            <person name="Huang X."/>
            <person name="Liu J."/>
            <person name="Lu L."/>
            <person name="Peng K."/>
        </authorList>
    </citation>
    <scope>NUCLEOTIDE SEQUENCE [LARGE SCALE GENOMIC DNA]</scope>
    <source>
        <strain evidence="3">S-XJ-1</strain>
    </source>
</reference>
<dbReference type="AlphaFoldDB" id="A0A2A2WNB2"/>
<protein>
    <submittedName>
        <fullName evidence="2">Alpha/beta hydrolase</fullName>
    </submittedName>
</protein>
<dbReference type="InterPro" id="IPR029058">
    <property type="entry name" value="AB_hydrolase_fold"/>
</dbReference>
<dbReference type="GO" id="GO:0016787">
    <property type="term" value="F:hydrolase activity"/>
    <property type="evidence" value="ECO:0007669"/>
    <property type="project" value="UniProtKB-KW"/>
</dbReference>
<sequence>MPTFQRGHTTIAYTDTGVPAGREDAPVVFFAHGLLFSGWMFQHQIAHLRDRYRCVSIDFRGQGDSPRALGGYDMDTLTVDVSELLRHLQIPVVNFVGLSMGGFVGMRLAARNPEVVHSLTLLDSAATAEEPANRSKYKTLSTVYRLAGIRPLRSRVAPIMLADRNLSAPWVDEWMAMLERTDRAGLVRAINSVADRDPCEDEAIRIIAPTLVVVGAEDAATPPDKSRRIADLIADTRFHEIPGAGHSPTMERPDEVNAILEAFLSEYNA</sequence>
<dbReference type="EMBL" id="NTGA01000021">
    <property type="protein sequence ID" value="PAY22680.1"/>
    <property type="molecule type" value="Genomic_DNA"/>
</dbReference>
<keyword evidence="3" id="KW-1185">Reference proteome</keyword>
<dbReference type="OrthoDB" id="9802489at2"/>
<accession>A0A2A2WNB2</accession>